<reference evidence="1" key="1">
    <citation type="journal article" date="2009" name="Appl. Environ. Microbiol.">
        <title>Characterization of denitrification gene clusters of soil bacteria via a metagenomic approach.</title>
        <authorList>
            <person name="Demaneche S."/>
            <person name="Philippot L."/>
            <person name="David M.M."/>
            <person name="Navarro E."/>
            <person name="Vogel T.M."/>
            <person name="Simonet P."/>
        </authorList>
    </citation>
    <scope>NUCLEOTIDE SEQUENCE</scope>
</reference>
<dbReference type="AlphaFoldDB" id="B8R963"/>
<evidence type="ECO:0000313" key="1">
    <source>
        <dbReference type="EMBL" id="ACF98219.1"/>
    </source>
</evidence>
<keyword evidence="1" id="KW-0808">Transferase</keyword>
<dbReference type="GO" id="GO:0016740">
    <property type="term" value="F:transferase activity"/>
    <property type="evidence" value="ECO:0007669"/>
    <property type="project" value="UniProtKB-KW"/>
</dbReference>
<proteinExistence type="predicted"/>
<accession>B8R963</accession>
<sequence>MFPRLFLLNVAMMTDPIVLRPLDHKRVRQAYPLVQAVLPDTPLVRWTAFAHAYVGSSKASGVRGLMAAENEPGYILALFTYQTRDELTLGRTLKVGDLLVADFAGRDKTVGYLIDGIETMAHLGGCHAIAVDLDVAFSGGSPTCGWSLPLFERQGFLALNASQCRKIVQVSRPRLAPDLTDRMPHG</sequence>
<dbReference type="EMBL" id="EU910858">
    <property type="protein sequence ID" value="ACF98219.1"/>
    <property type="molecule type" value="Genomic_DNA"/>
</dbReference>
<name>B8R963_9BACT</name>
<protein>
    <submittedName>
        <fullName evidence="1">Putative GCN5-related N-acetyltransferase</fullName>
    </submittedName>
</protein>
<organism evidence="1">
    <name type="scientific">uncultured bacterium 1114</name>
    <dbReference type="NCBI Taxonomy" id="548901"/>
    <lineage>
        <taxon>Bacteria</taxon>
        <taxon>environmental samples</taxon>
    </lineage>
</organism>